<dbReference type="InterPro" id="IPR001610">
    <property type="entry name" value="PAC"/>
</dbReference>
<dbReference type="InterPro" id="IPR000160">
    <property type="entry name" value="GGDEF_dom"/>
</dbReference>
<dbReference type="SUPFAM" id="SSF55785">
    <property type="entry name" value="PYP-like sensor domain (PAS domain)"/>
    <property type="match status" value="2"/>
</dbReference>
<dbReference type="Pfam" id="PF00990">
    <property type="entry name" value="GGDEF"/>
    <property type="match status" value="1"/>
</dbReference>
<dbReference type="Gene3D" id="3.30.70.270">
    <property type="match status" value="1"/>
</dbReference>
<name>A0ABU8FAK8_9BACI</name>
<dbReference type="CDD" id="cd00130">
    <property type="entry name" value="PAS"/>
    <property type="match status" value="2"/>
</dbReference>
<dbReference type="InterPro" id="IPR035965">
    <property type="entry name" value="PAS-like_dom_sf"/>
</dbReference>
<dbReference type="Gene3D" id="3.20.20.450">
    <property type="entry name" value="EAL domain"/>
    <property type="match status" value="1"/>
</dbReference>
<dbReference type="EMBL" id="JBAWSY010000041">
    <property type="protein sequence ID" value="MEI4772025.1"/>
    <property type="molecule type" value="Genomic_DNA"/>
</dbReference>
<evidence type="ECO:0000259" key="3">
    <source>
        <dbReference type="PROSITE" id="PS50887"/>
    </source>
</evidence>
<protein>
    <submittedName>
        <fullName evidence="4">EAL domain-containing protein</fullName>
    </submittedName>
</protein>
<dbReference type="InterPro" id="IPR043128">
    <property type="entry name" value="Rev_trsase/Diguanyl_cyclase"/>
</dbReference>
<dbReference type="SUPFAM" id="SSF55073">
    <property type="entry name" value="Nucleotide cyclase"/>
    <property type="match status" value="1"/>
</dbReference>
<dbReference type="SMART" id="SM00086">
    <property type="entry name" value="PAC"/>
    <property type="match status" value="2"/>
</dbReference>
<dbReference type="SMART" id="SM00091">
    <property type="entry name" value="PAS"/>
    <property type="match status" value="2"/>
</dbReference>
<sequence>MMKHVNNDIFYRSLFEHNPDIALYLDRESVIAKANQNLSKVMGYSVEEVSVTPLIKYLPKSDQDYYQTLFLKAFSGEPKSMETFFKHNNGKSIPINLVLIPAIIEGKVTGVFVIIKDKSETQKIENSLLESEAKFRGIVEEALVGVYILKDNQLLYGNPYYHQLIGTKYPDSNFNIINYVHPEDRKEILSNFDSLKDGKEGITHYARAIREDGSEIRVEARSKLIYIDNDPIIMGTVIDITEREKSWEQINYLAYYDQLTGLPNRKSFEETLEKELVIAKTLDQKMSIMYLDLDRFKYTNDTLGHRVGDKLLKAISKRLQIVLGDEHQLFRTSGDEFAIISPDCKNINMIIDVANQIISSMEEQFVIAQFRLFMTTSIGISLYPTDGEDTISLMKNADTALHIAKGEGKNTFKVYSSTMDIRTFRAFKLGSDIRLALEEDQLEYYFQPKVSTKNNKIIGAEALIRWNHPEWGILSPNEFLPIIEEHGLLAEVGIKMNWKVAKQIKAWQEMGLPQIPISVNLSAKRFLDINLVSNFQEILVDTKLDPEFFEIEITETSMLENEKIVLTTLNDLIRTGISISLDDFGTGYSSLSYLTKFNKYINTLKIDRSFITHLSLDEENESNLITQTMINLAESLKMNVVAEGVETYEQYHLLEQMGCNIVQGYLFSKPLPATEFEELLKIGTIDLPNVPKLDNRTLEENRKFFRVPLHFPLSGSMTLTRINGRTVDVGKTVILIEDIGIGGLRFLTDLKLTVNPNIIFEFETYLFGETIKLLGSIVWMNEVKPYIYQYGLEYAIDESERAEITPILNKLVIKLRKAPLVPDCSFVTEDRYTFIKKLRN</sequence>
<dbReference type="PROSITE" id="PS50883">
    <property type="entry name" value="EAL"/>
    <property type="match status" value="1"/>
</dbReference>
<dbReference type="CDD" id="cd01949">
    <property type="entry name" value="GGDEF"/>
    <property type="match status" value="1"/>
</dbReference>
<dbReference type="PROSITE" id="PS50887">
    <property type="entry name" value="GGDEF"/>
    <property type="match status" value="1"/>
</dbReference>
<dbReference type="Pfam" id="PF08448">
    <property type="entry name" value="PAS_4"/>
    <property type="match status" value="1"/>
</dbReference>
<evidence type="ECO:0000259" key="1">
    <source>
        <dbReference type="PROSITE" id="PS50112"/>
    </source>
</evidence>
<dbReference type="PANTHER" id="PTHR44757:SF2">
    <property type="entry name" value="BIOFILM ARCHITECTURE MAINTENANCE PROTEIN MBAA"/>
    <property type="match status" value="1"/>
</dbReference>
<dbReference type="Gene3D" id="3.30.450.20">
    <property type="entry name" value="PAS domain"/>
    <property type="match status" value="2"/>
</dbReference>
<keyword evidence="5" id="KW-1185">Reference proteome</keyword>
<dbReference type="Proteomes" id="UP001364890">
    <property type="component" value="Unassembled WGS sequence"/>
</dbReference>
<dbReference type="SMART" id="SM00267">
    <property type="entry name" value="GGDEF"/>
    <property type="match status" value="1"/>
</dbReference>
<dbReference type="Pfam" id="PF08447">
    <property type="entry name" value="PAS_3"/>
    <property type="match status" value="1"/>
</dbReference>
<dbReference type="NCBIfam" id="TIGR00254">
    <property type="entry name" value="GGDEF"/>
    <property type="match status" value="1"/>
</dbReference>
<gene>
    <name evidence="4" type="ORF">WAX74_20730</name>
</gene>
<dbReference type="PROSITE" id="PS50112">
    <property type="entry name" value="PAS"/>
    <property type="match status" value="1"/>
</dbReference>
<evidence type="ECO:0000313" key="5">
    <source>
        <dbReference type="Proteomes" id="UP001364890"/>
    </source>
</evidence>
<dbReference type="PANTHER" id="PTHR44757">
    <property type="entry name" value="DIGUANYLATE CYCLASE DGCP"/>
    <property type="match status" value="1"/>
</dbReference>
<dbReference type="SMART" id="SM00052">
    <property type="entry name" value="EAL"/>
    <property type="match status" value="1"/>
</dbReference>
<dbReference type="InterPro" id="IPR001633">
    <property type="entry name" value="EAL_dom"/>
</dbReference>
<evidence type="ECO:0000313" key="4">
    <source>
        <dbReference type="EMBL" id="MEI4772025.1"/>
    </source>
</evidence>
<feature type="domain" description="PAS" evidence="1">
    <location>
        <begin position="7"/>
        <end position="77"/>
    </location>
</feature>
<organism evidence="4 5">
    <name type="scientific">Psychrobacillus mangrovi</name>
    <dbReference type="NCBI Taxonomy" id="3117745"/>
    <lineage>
        <taxon>Bacteria</taxon>
        <taxon>Bacillati</taxon>
        <taxon>Bacillota</taxon>
        <taxon>Bacilli</taxon>
        <taxon>Bacillales</taxon>
        <taxon>Bacillaceae</taxon>
        <taxon>Psychrobacillus</taxon>
    </lineage>
</organism>
<proteinExistence type="predicted"/>
<dbReference type="Pfam" id="PF00563">
    <property type="entry name" value="EAL"/>
    <property type="match status" value="1"/>
</dbReference>
<accession>A0ABU8FAK8</accession>
<dbReference type="InterPro" id="IPR013656">
    <property type="entry name" value="PAS_4"/>
</dbReference>
<dbReference type="NCBIfam" id="TIGR00229">
    <property type="entry name" value="sensory_box"/>
    <property type="match status" value="2"/>
</dbReference>
<reference evidence="4 5" key="1">
    <citation type="submission" date="2024-01" db="EMBL/GenBank/DDBJ databases">
        <title>Seven novel Bacillus-like species.</title>
        <authorList>
            <person name="Liu G."/>
        </authorList>
    </citation>
    <scope>NUCLEOTIDE SEQUENCE [LARGE SCALE GENOMIC DNA]</scope>
    <source>
        <strain evidence="4 5">FJAT-51614</strain>
    </source>
</reference>
<dbReference type="InterPro" id="IPR052155">
    <property type="entry name" value="Biofilm_reg_signaling"/>
</dbReference>
<feature type="domain" description="EAL" evidence="2">
    <location>
        <begin position="426"/>
        <end position="684"/>
    </location>
</feature>
<dbReference type="InterPro" id="IPR013655">
    <property type="entry name" value="PAS_fold_3"/>
</dbReference>
<comment type="caution">
    <text evidence="4">The sequence shown here is derived from an EMBL/GenBank/DDBJ whole genome shotgun (WGS) entry which is preliminary data.</text>
</comment>
<dbReference type="RefSeq" id="WP_336499573.1">
    <property type="nucleotide sequence ID" value="NZ_JBAWSY010000041.1"/>
</dbReference>
<feature type="domain" description="GGDEF" evidence="3">
    <location>
        <begin position="284"/>
        <end position="417"/>
    </location>
</feature>
<dbReference type="SUPFAM" id="SSF141868">
    <property type="entry name" value="EAL domain-like"/>
    <property type="match status" value="1"/>
</dbReference>
<dbReference type="InterPro" id="IPR009875">
    <property type="entry name" value="PilZ_domain"/>
</dbReference>
<dbReference type="InterPro" id="IPR000014">
    <property type="entry name" value="PAS"/>
</dbReference>
<evidence type="ECO:0000259" key="2">
    <source>
        <dbReference type="PROSITE" id="PS50883"/>
    </source>
</evidence>
<dbReference type="Pfam" id="PF07238">
    <property type="entry name" value="PilZ"/>
    <property type="match status" value="1"/>
</dbReference>
<dbReference type="CDD" id="cd01948">
    <property type="entry name" value="EAL"/>
    <property type="match status" value="1"/>
</dbReference>
<dbReference type="InterPro" id="IPR029787">
    <property type="entry name" value="Nucleotide_cyclase"/>
</dbReference>
<dbReference type="InterPro" id="IPR035919">
    <property type="entry name" value="EAL_sf"/>
</dbReference>